<keyword evidence="3" id="KW-1185">Reference proteome</keyword>
<dbReference type="OrthoDB" id="5181787at2"/>
<dbReference type="AlphaFoldDB" id="A0A3E0IA04"/>
<accession>A0A3E0IA04</accession>
<dbReference type="RefSeq" id="WP_116172379.1">
    <property type="nucleotide sequence ID" value="NZ_CP144375.1"/>
</dbReference>
<gene>
    <name evidence="2" type="ORF">BCF44_101493</name>
</gene>
<keyword evidence="1" id="KW-1133">Transmembrane helix</keyword>
<dbReference type="EMBL" id="QUNO01000001">
    <property type="protein sequence ID" value="REH55469.1"/>
    <property type="molecule type" value="Genomic_DNA"/>
</dbReference>
<evidence type="ECO:0000256" key="1">
    <source>
        <dbReference type="SAM" id="Phobius"/>
    </source>
</evidence>
<sequence>MAKERRRRAYLPAGIVILAVLGGGQYYLSNIFAPADTGSGSNGGSGGTAPGAGQPLKGEANPSYAVVSVYTAVAANEPDLVCHDVLGGIGGVHFAKDFDASSCDDAIHKAFAKVTDRNAYGGVTVPQGAVHNTGSSSATVYSCAMSISGGGSLGTFLLSNTANGWIVVDHQPDPATCPSAASG</sequence>
<comment type="caution">
    <text evidence="2">The sequence shown here is derived from an EMBL/GenBank/DDBJ whole genome shotgun (WGS) entry which is preliminary data.</text>
</comment>
<organism evidence="2 3">
    <name type="scientific">Kutzneria buriramensis</name>
    <dbReference type="NCBI Taxonomy" id="1045776"/>
    <lineage>
        <taxon>Bacteria</taxon>
        <taxon>Bacillati</taxon>
        <taxon>Actinomycetota</taxon>
        <taxon>Actinomycetes</taxon>
        <taxon>Pseudonocardiales</taxon>
        <taxon>Pseudonocardiaceae</taxon>
        <taxon>Kutzneria</taxon>
    </lineage>
</organism>
<keyword evidence="1" id="KW-0472">Membrane</keyword>
<keyword evidence="1" id="KW-0812">Transmembrane</keyword>
<name>A0A3E0IA04_9PSEU</name>
<evidence type="ECO:0000313" key="2">
    <source>
        <dbReference type="EMBL" id="REH55469.1"/>
    </source>
</evidence>
<protein>
    <submittedName>
        <fullName evidence="2">Uncharacterized protein</fullName>
    </submittedName>
</protein>
<reference evidence="2 3" key="1">
    <citation type="submission" date="2018-08" db="EMBL/GenBank/DDBJ databases">
        <title>Genomic Encyclopedia of Archaeal and Bacterial Type Strains, Phase II (KMG-II): from individual species to whole genera.</title>
        <authorList>
            <person name="Goeker M."/>
        </authorList>
    </citation>
    <scope>NUCLEOTIDE SEQUENCE [LARGE SCALE GENOMIC DNA]</scope>
    <source>
        <strain evidence="2 3">DSM 45791</strain>
    </source>
</reference>
<evidence type="ECO:0000313" key="3">
    <source>
        <dbReference type="Proteomes" id="UP000256269"/>
    </source>
</evidence>
<proteinExistence type="predicted"/>
<feature type="transmembrane region" description="Helical" evidence="1">
    <location>
        <begin position="9"/>
        <end position="28"/>
    </location>
</feature>
<dbReference type="Proteomes" id="UP000256269">
    <property type="component" value="Unassembled WGS sequence"/>
</dbReference>